<comment type="caution">
    <text evidence="12">The sequence shown here is derived from an EMBL/GenBank/DDBJ whole genome shotgun (WGS) entry which is preliminary data.</text>
</comment>
<dbReference type="PROSITE" id="PS51918">
    <property type="entry name" value="RADICAL_SAM"/>
    <property type="match status" value="1"/>
</dbReference>
<dbReference type="GO" id="GO:0051539">
    <property type="term" value="F:4 iron, 4 sulfur cluster binding"/>
    <property type="evidence" value="ECO:0007669"/>
    <property type="project" value="UniProtKB-KW"/>
</dbReference>
<sequence>MVERKARIFNIQKYNTHDGDGVRTMVFFKGCPLRCLWCSNPESQRPGPQIMVQPRLCTDCGACAAACPAGVHVMTPGHGLDADRDCLGCGRCEELCPASALSLIGKPVAISEIVAAVEEDRPFYEMSGGGVTLSGGEALMQPEAAVSLLAACRGLGINTAVETSGYVKPETLLEAAAHTDLFLFDLKHMDPERHRELTGVHNALIHDNLRLLLDRRHNVKIRLPLLKGVNDGAAELRAVADFLSPYRGYGNFRGIDVLPYHKLGVGKYAQIGRRYDVAGDPSLNEEDIARVSASFTDGGFHVSVLRH</sequence>
<dbReference type="PROSITE" id="PS01087">
    <property type="entry name" value="RADICAL_ACTIVATING"/>
    <property type="match status" value="1"/>
</dbReference>
<dbReference type="EMBL" id="DXGI01000163">
    <property type="protein sequence ID" value="HIW78406.1"/>
    <property type="molecule type" value="Genomic_DNA"/>
</dbReference>
<dbReference type="Proteomes" id="UP000824264">
    <property type="component" value="Unassembled WGS sequence"/>
</dbReference>
<evidence type="ECO:0000313" key="12">
    <source>
        <dbReference type="EMBL" id="HIW78406.1"/>
    </source>
</evidence>
<dbReference type="HAMAP" id="MF_02059">
    <property type="entry name" value="Activ_enz_CutD"/>
    <property type="match status" value="1"/>
</dbReference>
<evidence type="ECO:0000256" key="9">
    <source>
        <dbReference type="ARBA" id="ARBA00023014"/>
    </source>
</evidence>
<dbReference type="InterPro" id="IPR034457">
    <property type="entry name" value="Organic_radical-activating"/>
</dbReference>
<evidence type="ECO:0000256" key="1">
    <source>
        <dbReference type="ARBA" id="ARBA00001966"/>
    </source>
</evidence>
<dbReference type="PANTHER" id="PTHR30352">
    <property type="entry name" value="PYRUVATE FORMATE-LYASE-ACTIVATING ENZYME"/>
    <property type="match status" value="1"/>
</dbReference>
<proteinExistence type="inferred from homology"/>
<dbReference type="PIRSF" id="PIRSF000371">
    <property type="entry name" value="PFL_act_enz"/>
    <property type="match status" value="1"/>
</dbReference>
<dbReference type="NCBIfam" id="TIGR02494">
    <property type="entry name" value="PFLE_PFLC"/>
    <property type="match status" value="1"/>
</dbReference>
<dbReference type="Gene3D" id="3.80.30.10">
    <property type="entry name" value="pyruvate-formate lyase- activating enzyme"/>
    <property type="match status" value="1"/>
</dbReference>
<dbReference type="PROSITE" id="PS51379">
    <property type="entry name" value="4FE4S_FER_2"/>
    <property type="match status" value="2"/>
</dbReference>
<evidence type="ECO:0000256" key="8">
    <source>
        <dbReference type="ARBA" id="ARBA00023004"/>
    </source>
</evidence>
<evidence type="ECO:0000256" key="4">
    <source>
        <dbReference type="ARBA" id="ARBA00022485"/>
    </source>
</evidence>
<dbReference type="Pfam" id="PF04055">
    <property type="entry name" value="Radical_SAM"/>
    <property type="match status" value="1"/>
</dbReference>
<dbReference type="InterPro" id="IPR017896">
    <property type="entry name" value="4Fe4S_Fe-S-bd"/>
</dbReference>
<dbReference type="SFLD" id="SFLDG01066">
    <property type="entry name" value="organic_radical-activating_enz"/>
    <property type="match status" value="1"/>
</dbReference>
<evidence type="ECO:0000256" key="3">
    <source>
        <dbReference type="ARBA" id="ARBA00011245"/>
    </source>
</evidence>
<dbReference type="CDD" id="cd01335">
    <property type="entry name" value="Radical_SAM"/>
    <property type="match status" value="1"/>
</dbReference>
<comment type="similarity">
    <text evidence="2">Belongs to the organic radical-activating enzymes family.</text>
</comment>
<comment type="cofactor">
    <cofactor evidence="1">
        <name>[4Fe-4S] cluster</name>
        <dbReference type="ChEBI" id="CHEBI:49883"/>
    </cofactor>
</comment>
<dbReference type="GO" id="GO:0016491">
    <property type="term" value="F:oxidoreductase activity"/>
    <property type="evidence" value="ECO:0007669"/>
    <property type="project" value="UniProtKB-KW"/>
</dbReference>
<evidence type="ECO:0000259" key="11">
    <source>
        <dbReference type="PROSITE" id="PS51918"/>
    </source>
</evidence>
<reference evidence="12" key="2">
    <citation type="submission" date="2021-04" db="EMBL/GenBank/DDBJ databases">
        <authorList>
            <person name="Gilroy R."/>
        </authorList>
    </citation>
    <scope>NUCLEOTIDE SEQUENCE</scope>
    <source>
        <strain evidence="12">ChiSxjej5B17-1746</strain>
    </source>
</reference>
<dbReference type="PROSITE" id="PS00198">
    <property type="entry name" value="4FE4S_FER_1"/>
    <property type="match status" value="2"/>
</dbReference>
<dbReference type="SUPFAM" id="SSF102114">
    <property type="entry name" value="Radical SAM enzymes"/>
    <property type="match status" value="1"/>
</dbReference>
<dbReference type="NCBIfam" id="TIGR04395">
    <property type="entry name" value="cutC_activ_rSAM"/>
    <property type="match status" value="1"/>
</dbReference>
<comment type="subunit">
    <text evidence="3">Monomer.</text>
</comment>
<evidence type="ECO:0000259" key="10">
    <source>
        <dbReference type="PROSITE" id="PS51379"/>
    </source>
</evidence>
<dbReference type="InterPro" id="IPR001989">
    <property type="entry name" value="Radical_activat_CS"/>
</dbReference>
<dbReference type="PANTHER" id="PTHR30352:SF4">
    <property type="entry name" value="PYRUVATE FORMATE-LYASE 2-ACTIVATING ENZYME"/>
    <property type="match status" value="1"/>
</dbReference>
<reference evidence="12" key="1">
    <citation type="journal article" date="2021" name="PeerJ">
        <title>Extensive microbial diversity within the chicken gut microbiome revealed by metagenomics and culture.</title>
        <authorList>
            <person name="Gilroy R."/>
            <person name="Ravi A."/>
            <person name="Getino M."/>
            <person name="Pursley I."/>
            <person name="Horton D.L."/>
            <person name="Alikhan N.F."/>
            <person name="Baker D."/>
            <person name="Gharbi K."/>
            <person name="Hall N."/>
            <person name="Watson M."/>
            <person name="Adriaenssens E.M."/>
            <person name="Foster-Nyarko E."/>
            <person name="Jarju S."/>
            <person name="Secka A."/>
            <person name="Antonio M."/>
            <person name="Oren A."/>
            <person name="Chaudhuri R.R."/>
            <person name="La Ragione R."/>
            <person name="Hildebrand F."/>
            <person name="Pallen M.J."/>
        </authorList>
    </citation>
    <scope>NUCLEOTIDE SEQUENCE</scope>
    <source>
        <strain evidence="12">ChiSxjej5B17-1746</strain>
    </source>
</reference>
<gene>
    <name evidence="12" type="primary">cutD</name>
    <name evidence="12" type="ORF">H9874_04580</name>
</gene>
<keyword evidence="8" id="KW-0408">Iron</keyword>
<name>A0A9D1U9E6_9BACT</name>
<dbReference type="SFLD" id="SFLDS00029">
    <property type="entry name" value="Radical_SAM"/>
    <property type="match status" value="1"/>
</dbReference>
<dbReference type="Gene3D" id="3.30.70.20">
    <property type="match status" value="1"/>
</dbReference>
<dbReference type="InterPro" id="IPR017900">
    <property type="entry name" value="4Fe4S_Fe_S_CS"/>
</dbReference>
<organism evidence="12 13">
    <name type="scientific">Candidatus Bilophila faecipullorum</name>
    <dbReference type="NCBI Taxonomy" id="2838482"/>
    <lineage>
        <taxon>Bacteria</taxon>
        <taxon>Pseudomonadati</taxon>
        <taxon>Thermodesulfobacteriota</taxon>
        <taxon>Desulfovibrionia</taxon>
        <taxon>Desulfovibrionales</taxon>
        <taxon>Desulfovibrionaceae</taxon>
        <taxon>Bilophila</taxon>
    </lineage>
</organism>
<evidence type="ECO:0000256" key="7">
    <source>
        <dbReference type="ARBA" id="ARBA00023002"/>
    </source>
</evidence>
<feature type="domain" description="4Fe-4S ferredoxin-type" evidence="10">
    <location>
        <begin position="48"/>
        <end position="75"/>
    </location>
</feature>
<dbReference type="InterPro" id="IPR007197">
    <property type="entry name" value="rSAM"/>
</dbReference>
<dbReference type="Pfam" id="PF13187">
    <property type="entry name" value="Fer4_9"/>
    <property type="match status" value="1"/>
</dbReference>
<accession>A0A9D1U9E6</accession>
<feature type="domain" description="4Fe-4S ferredoxin-type" evidence="10">
    <location>
        <begin position="76"/>
        <end position="106"/>
    </location>
</feature>
<protein>
    <submittedName>
        <fullName evidence="12">Choline TMA-lyase-activating enzyme</fullName>
    </submittedName>
</protein>
<evidence type="ECO:0000256" key="2">
    <source>
        <dbReference type="ARBA" id="ARBA00009777"/>
    </source>
</evidence>
<dbReference type="InterPro" id="IPR012839">
    <property type="entry name" value="Organic_radical_activase"/>
</dbReference>
<dbReference type="InterPro" id="IPR040074">
    <property type="entry name" value="BssD/PflA/YjjW"/>
</dbReference>
<dbReference type="SUPFAM" id="SSF54862">
    <property type="entry name" value="4Fe-4S ferredoxins"/>
    <property type="match status" value="1"/>
</dbReference>
<evidence type="ECO:0000256" key="5">
    <source>
        <dbReference type="ARBA" id="ARBA00022691"/>
    </source>
</evidence>
<dbReference type="SFLD" id="SFLDG01118">
    <property type="entry name" value="activating_enzymes__group_2"/>
    <property type="match status" value="1"/>
</dbReference>
<feature type="domain" description="Radical SAM core" evidence="11">
    <location>
        <begin position="17"/>
        <end position="301"/>
    </location>
</feature>
<evidence type="ECO:0000313" key="13">
    <source>
        <dbReference type="Proteomes" id="UP000824264"/>
    </source>
</evidence>
<dbReference type="InterPro" id="IPR030905">
    <property type="entry name" value="CutC_activ_rSAM"/>
</dbReference>
<keyword evidence="9" id="KW-0411">Iron-sulfur</keyword>
<keyword evidence="5" id="KW-0949">S-adenosyl-L-methionine</keyword>
<evidence type="ECO:0000256" key="6">
    <source>
        <dbReference type="ARBA" id="ARBA00022723"/>
    </source>
</evidence>
<keyword evidence="7" id="KW-0560">Oxidoreductase</keyword>
<dbReference type="AlphaFoldDB" id="A0A9D1U9E6"/>
<keyword evidence="4" id="KW-0004">4Fe-4S</keyword>
<dbReference type="GO" id="GO:0046872">
    <property type="term" value="F:metal ion binding"/>
    <property type="evidence" value="ECO:0007669"/>
    <property type="project" value="UniProtKB-KW"/>
</dbReference>
<dbReference type="InterPro" id="IPR058240">
    <property type="entry name" value="rSAM_sf"/>
</dbReference>
<keyword evidence="6" id="KW-0479">Metal-binding</keyword>